<gene>
    <name evidence="5" type="ordered locus">Adeh_1447</name>
</gene>
<dbReference type="InterPro" id="IPR027417">
    <property type="entry name" value="P-loop_NTPase"/>
</dbReference>
<dbReference type="HOGENOM" id="CLU_014785_0_1_7"/>
<dbReference type="KEGG" id="ade:Adeh_1447"/>
<dbReference type="Pfam" id="PF13654">
    <property type="entry name" value="AAA_32"/>
    <property type="match status" value="1"/>
</dbReference>
<dbReference type="Pfam" id="PF20437">
    <property type="entry name" value="LonC_helical"/>
    <property type="match status" value="1"/>
</dbReference>
<evidence type="ECO:0000256" key="1">
    <source>
        <dbReference type="ARBA" id="ARBA00022670"/>
    </source>
</evidence>
<dbReference type="EC" id="3.4.21.53" evidence="2"/>
<dbReference type="InterPro" id="IPR041699">
    <property type="entry name" value="AAA_32"/>
</dbReference>
<dbReference type="PROSITE" id="PS51786">
    <property type="entry name" value="LON_PROTEOLYTIC"/>
    <property type="match status" value="1"/>
</dbReference>
<dbReference type="Pfam" id="PF20436">
    <property type="entry name" value="LonB_AAA-LID"/>
    <property type="match status" value="1"/>
</dbReference>
<proteinExistence type="inferred from homology"/>
<keyword evidence="2" id="KW-0378">Hydrolase</keyword>
<dbReference type="RefSeq" id="WP_011420503.1">
    <property type="nucleotide sequence ID" value="NC_007760.1"/>
</dbReference>
<dbReference type="STRING" id="290397.Adeh_1447"/>
<keyword evidence="1 2" id="KW-0645">Protease</keyword>
<reference evidence="5 6" key="1">
    <citation type="submission" date="2006-01" db="EMBL/GenBank/DDBJ databases">
        <title>Complete sequence of Anaeromyxobacter dehalogenans 2CP-C.</title>
        <authorList>
            <consortium name="US DOE Joint Genome Institute"/>
            <person name="Copeland A."/>
            <person name="Lucas S."/>
            <person name="Lapidus A."/>
            <person name="Barry K."/>
            <person name="Detter J.C."/>
            <person name="Glavina T."/>
            <person name="Hammon N."/>
            <person name="Israni S."/>
            <person name="Pitluck S."/>
            <person name="Brettin T."/>
            <person name="Bruce D."/>
            <person name="Han C."/>
            <person name="Tapia R."/>
            <person name="Gilna P."/>
            <person name="Kiss H."/>
            <person name="Schmutz J."/>
            <person name="Larimer F."/>
            <person name="Land M."/>
            <person name="Kyrpides N."/>
            <person name="Anderson I."/>
            <person name="Sanford R.A."/>
            <person name="Ritalahti K.M."/>
            <person name="Thomas H.S."/>
            <person name="Kirby J.R."/>
            <person name="Zhulin I.B."/>
            <person name="Loeffler F.E."/>
            <person name="Richardson P."/>
        </authorList>
    </citation>
    <scope>NUCLEOTIDE SEQUENCE [LARGE SCALE GENOMIC DNA]</scope>
    <source>
        <strain evidence="5 6">2CP-C</strain>
    </source>
</reference>
<evidence type="ECO:0000313" key="6">
    <source>
        <dbReference type="Proteomes" id="UP000001935"/>
    </source>
</evidence>
<dbReference type="InterPro" id="IPR046843">
    <property type="entry name" value="LonB_AAA-LID"/>
</dbReference>
<dbReference type="EMBL" id="CP000251">
    <property type="protein sequence ID" value="ABC81220.1"/>
    <property type="molecule type" value="Genomic_DNA"/>
</dbReference>
<feature type="active site" evidence="2">
    <location>
        <position position="699"/>
    </location>
</feature>
<dbReference type="Gene3D" id="3.40.50.300">
    <property type="entry name" value="P-loop containing nucleotide triphosphate hydrolases"/>
    <property type="match status" value="1"/>
</dbReference>
<dbReference type="GO" id="GO:0004176">
    <property type="term" value="F:ATP-dependent peptidase activity"/>
    <property type="evidence" value="ECO:0007669"/>
    <property type="project" value="UniProtKB-UniRule"/>
</dbReference>
<keyword evidence="2" id="KW-0720">Serine protease</keyword>
<dbReference type="SUPFAM" id="SSF52540">
    <property type="entry name" value="P-loop containing nucleoside triphosphate hydrolases"/>
    <property type="match status" value="1"/>
</dbReference>
<dbReference type="InterPro" id="IPR046844">
    <property type="entry name" value="Lon-like_helical"/>
</dbReference>
<dbReference type="SUPFAM" id="SSF54211">
    <property type="entry name" value="Ribosomal protein S5 domain 2-like"/>
    <property type="match status" value="1"/>
</dbReference>
<organism evidence="5 6">
    <name type="scientific">Anaeromyxobacter dehalogenans (strain 2CP-C)</name>
    <dbReference type="NCBI Taxonomy" id="290397"/>
    <lineage>
        <taxon>Bacteria</taxon>
        <taxon>Pseudomonadati</taxon>
        <taxon>Myxococcota</taxon>
        <taxon>Myxococcia</taxon>
        <taxon>Myxococcales</taxon>
        <taxon>Cystobacterineae</taxon>
        <taxon>Anaeromyxobacteraceae</taxon>
        <taxon>Anaeromyxobacter</taxon>
    </lineage>
</organism>
<dbReference type="Gene3D" id="3.30.230.10">
    <property type="match status" value="1"/>
</dbReference>
<feature type="active site" evidence="2">
    <location>
        <position position="656"/>
    </location>
</feature>
<dbReference type="OrthoDB" id="9758568at2"/>
<dbReference type="InterPro" id="IPR027065">
    <property type="entry name" value="Lon_Prtase"/>
</dbReference>
<dbReference type="GO" id="GO:0006508">
    <property type="term" value="P:proteolysis"/>
    <property type="evidence" value="ECO:0007669"/>
    <property type="project" value="UniProtKB-KW"/>
</dbReference>
<comment type="catalytic activity">
    <reaction evidence="2">
        <text>Hydrolysis of proteins in presence of ATP.</text>
        <dbReference type="EC" id="3.4.21.53"/>
    </reaction>
</comment>
<dbReference type="GO" id="GO:0005524">
    <property type="term" value="F:ATP binding"/>
    <property type="evidence" value="ECO:0007669"/>
    <property type="project" value="InterPro"/>
</dbReference>
<evidence type="ECO:0000259" key="4">
    <source>
        <dbReference type="PROSITE" id="PS51786"/>
    </source>
</evidence>
<dbReference type="AlphaFoldDB" id="Q2IHU4"/>
<name>Q2IHU4_ANADE</name>
<dbReference type="Proteomes" id="UP000001935">
    <property type="component" value="Chromosome"/>
</dbReference>
<protein>
    <recommendedName>
        <fullName evidence="2">endopeptidase La</fullName>
        <ecNumber evidence="2">3.4.21.53</ecNumber>
    </recommendedName>
</protein>
<evidence type="ECO:0000313" key="5">
    <source>
        <dbReference type="EMBL" id="ABC81220.1"/>
    </source>
</evidence>
<dbReference type="Gene3D" id="1.10.8.60">
    <property type="match status" value="1"/>
</dbReference>
<dbReference type="PANTHER" id="PTHR10046">
    <property type="entry name" value="ATP DEPENDENT LON PROTEASE FAMILY MEMBER"/>
    <property type="match status" value="1"/>
</dbReference>
<dbReference type="GO" id="GO:0030163">
    <property type="term" value="P:protein catabolic process"/>
    <property type="evidence" value="ECO:0007669"/>
    <property type="project" value="InterPro"/>
</dbReference>
<dbReference type="InterPro" id="IPR008269">
    <property type="entry name" value="Lon_proteolytic"/>
</dbReference>
<dbReference type="InterPro" id="IPR020568">
    <property type="entry name" value="Ribosomal_Su5_D2-typ_SF"/>
</dbReference>
<sequence length="806" mass="87187">MAIAPLSAGALRDRGLAPEVAFQTTEDLDDLDEPLGQARAVEALALAVAIRGEGANVFVTGPPGAGKRALVRRRLERAALDASTPSDWCYLNGFADPRRPSAVELPPGRAVALRADLDRLVDELRLALPAAFESPHHRARLQALVKELEEARERAVEEVRRHAEARSVALARTPVGYGFAPVRDGAVVEPDAFRQLPEDQQERFKRDIERLQDELQAVLRGMPALERRHRERVRAANREAALAAAGGLLEDVRRRWADLPAVLDHLAAVERDVVDNVQEFLAGAEGDGDVPSQVRKLLSETPALRRYGANVMVDRSGQAGAPVVFEDLPSVANLAGRVEHHAHFGTLVTDFTLIRPGALHRANGGWLILDARRLLAQPFAWDELKRALRSREIRIEPPERLLGLGGTSTLEPQPIPLEVKVVLIGDRLLHHLLGLYDPEFSQLFRIQADFEDEIARSAEADLGFAQLVATVARRGGLRPLDRPAVERVLRESCRRAGDATRISADVSSLEDLLREADHHAAADGRPAVAPADVERAARARERRSGRIRERLLEEVLRGTLRIETAGGRVGQVNGLSVASSGGVAFGRPTRISARVRLGRGEVVDIEREVELGGPLHSKGVLILAGYLGGRYCRGRPLTLAATLVMEQTYGGVEGDSASSAELYALLSAIAGAPLRQSLAVTGSVDQLGRVQAVGGVTEKVEGFFEVCRARGLTGEQGVLVPAANVPHLVLREEVLAAVAEERFAIFPVETVEQGMELLTGLPSGAPDVAGRFPEGTLEARVAASLDALAERARAFAASSREEERRP</sequence>
<evidence type="ECO:0000256" key="2">
    <source>
        <dbReference type="PROSITE-ProRule" id="PRU01122"/>
    </source>
</evidence>
<dbReference type="InterPro" id="IPR014721">
    <property type="entry name" value="Ribsml_uS5_D2-typ_fold_subgr"/>
</dbReference>
<keyword evidence="3" id="KW-0175">Coiled coil</keyword>
<dbReference type="GO" id="GO:0004252">
    <property type="term" value="F:serine-type endopeptidase activity"/>
    <property type="evidence" value="ECO:0007669"/>
    <property type="project" value="UniProtKB-UniRule"/>
</dbReference>
<feature type="domain" description="Lon proteolytic" evidence="4">
    <location>
        <begin position="566"/>
        <end position="761"/>
    </location>
</feature>
<evidence type="ECO:0000256" key="3">
    <source>
        <dbReference type="SAM" id="Coils"/>
    </source>
</evidence>
<dbReference type="eggNOG" id="COG1067">
    <property type="taxonomic scope" value="Bacteria"/>
</dbReference>
<accession>Q2IHU4</accession>
<comment type="similarity">
    <text evidence="2">Belongs to the peptidase S16 family.</text>
</comment>
<feature type="coiled-coil region" evidence="3">
    <location>
        <begin position="138"/>
        <end position="165"/>
    </location>
</feature>
<dbReference type="Pfam" id="PF05362">
    <property type="entry name" value="Lon_C"/>
    <property type="match status" value="1"/>
</dbReference>
<feature type="coiled-coil region" evidence="3">
    <location>
        <begin position="201"/>
        <end position="228"/>
    </location>
</feature>
<dbReference type="PRINTS" id="PR00830">
    <property type="entry name" value="ENDOLAPTASE"/>
</dbReference>